<comment type="caution">
    <text evidence="3">The sequence shown here is derived from an EMBL/GenBank/DDBJ whole genome shotgun (WGS) entry which is preliminary data.</text>
</comment>
<dbReference type="EMBL" id="BQFW01000013">
    <property type="protein sequence ID" value="GJJ77495.1"/>
    <property type="molecule type" value="Genomic_DNA"/>
</dbReference>
<feature type="coiled-coil region" evidence="1">
    <location>
        <begin position="200"/>
        <end position="227"/>
    </location>
</feature>
<keyword evidence="1" id="KW-0175">Coiled coil</keyword>
<dbReference type="GO" id="GO:0003677">
    <property type="term" value="F:DNA binding"/>
    <property type="evidence" value="ECO:0007669"/>
    <property type="project" value="InterPro"/>
</dbReference>
<evidence type="ECO:0000256" key="2">
    <source>
        <dbReference type="SAM" id="MobiDB-lite"/>
    </source>
</evidence>
<dbReference type="Proteomes" id="UP000827284">
    <property type="component" value="Unassembled WGS sequence"/>
</dbReference>
<feature type="compositionally biased region" description="Low complexity" evidence="2">
    <location>
        <begin position="236"/>
        <end position="247"/>
    </location>
</feature>
<feature type="compositionally biased region" description="Basic residues" evidence="2">
    <location>
        <begin position="468"/>
        <end position="481"/>
    </location>
</feature>
<feature type="compositionally biased region" description="Acidic residues" evidence="2">
    <location>
        <begin position="269"/>
        <end position="285"/>
    </location>
</feature>
<gene>
    <name evidence="3" type="ORF">EMPS_09854</name>
</gene>
<accession>A0A9P3HJ25</accession>
<organism evidence="3 4">
    <name type="scientific">Entomortierella parvispora</name>
    <dbReference type="NCBI Taxonomy" id="205924"/>
    <lineage>
        <taxon>Eukaryota</taxon>
        <taxon>Fungi</taxon>
        <taxon>Fungi incertae sedis</taxon>
        <taxon>Mucoromycota</taxon>
        <taxon>Mortierellomycotina</taxon>
        <taxon>Mortierellomycetes</taxon>
        <taxon>Mortierellales</taxon>
        <taxon>Mortierellaceae</taxon>
        <taxon>Entomortierella</taxon>
    </lineage>
</organism>
<feature type="compositionally biased region" description="Basic and acidic residues" evidence="2">
    <location>
        <begin position="156"/>
        <end position="165"/>
    </location>
</feature>
<dbReference type="OrthoDB" id="2449454at2759"/>
<evidence type="ECO:0000313" key="4">
    <source>
        <dbReference type="Proteomes" id="UP000827284"/>
    </source>
</evidence>
<evidence type="ECO:0000313" key="3">
    <source>
        <dbReference type="EMBL" id="GJJ77495.1"/>
    </source>
</evidence>
<dbReference type="InterPro" id="IPR038279">
    <property type="entry name" value="Ndc10_dom2_sf"/>
</dbReference>
<feature type="compositionally biased region" description="Polar residues" evidence="2">
    <location>
        <begin position="168"/>
        <end position="192"/>
    </location>
</feature>
<evidence type="ECO:0000256" key="1">
    <source>
        <dbReference type="SAM" id="Coils"/>
    </source>
</evidence>
<keyword evidence="4" id="KW-1185">Reference proteome</keyword>
<reference evidence="3" key="2">
    <citation type="journal article" date="2022" name="Microbiol. Resour. Announc.">
        <title>Whole-Genome Sequence of Entomortierella parvispora E1425, a Mucoromycotan Fungus Associated with Burkholderiaceae-Related Endosymbiotic Bacteria.</title>
        <authorList>
            <person name="Herlambang A."/>
            <person name="Guo Y."/>
            <person name="Takashima Y."/>
            <person name="Narisawa K."/>
            <person name="Ohta H."/>
            <person name="Nishizawa T."/>
        </authorList>
    </citation>
    <scope>NUCLEOTIDE SEQUENCE</scope>
    <source>
        <strain evidence="3">E1425</strain>
    </source>
</reference>
<feature type="region of interest" description="Disordered" evidence="2">
    <location>
        <begin position="460"/>
        <end position="481"/>
    </location>
</feature>
<protein>
    <submittedName>
        <fullName evidence="3">Uncharacterized protein</fullName>
    </submittedName>
</protein>
<feature type="region of interest" description="Disordered" evidence="2">
    <location>
        <begin position="236"/>
        <end position="342"/>
    </location>
</feature>
<dbReference type="AlphaFoldDB" id="A0A9P3HJ25"/>
<name>A0A9P3HJ25_9FUNG</name>
<dbReference type="Gene3D" id="1.10.443.20">
    <property type="entry name" value="Centromere DNA-binding protein complex CBF3 subunit, domain 2"/>
    <property type="match status" value="1"/>
</dbReference>
<sequence length="481" mass="54599">MAGFKDGPFSLPRNVVPPPRNLQKSVFPFIEDALFEPGTYQHTVWTSKVDREMLDASNEAEAASFDLLPYHVETRQRTRGPESIRDYPSQQSFLLMLARLRHVVLQDAAEYMWIQDRHSNWKGTKFPLFEAHKDIFNSPAFIEYRQKVWDELDRHNLDSDNDERQTLPIASSPSPSAVGLQSLQPSNEQSVGTLRQLHHIQNAIDRLHHQQEQIARAMEDMQNALLQLKYRQSTTPTLAPVTPTATPRMPQSEAMSDRTLVAGSSVQDQDGEDSGGSDEERDMDDGIPSLPLSRSGPRQSLTPHRPKGDSPLPLHPLAREPTHSRIPRLPLPDRPLGQRLPSQQPTEGLLQALPPSRLISFSPILEGVGNPRLTVQEIWDEQQNFKRAKLLGHFIHSDKTLTNRRNISRFIEYLVHSNKATSVAEAIEYVQRIRDREPRASSTDKLWRYCRDALDIAKQKDAQDKRAAKGKGKHIAHQGSE</sequence>
<feature type="region of interest" description="Disordered" evidence="2">
    <location>
        <begin position="156"/>
        <end position="192"/>
    </location>
</feature>
<proteinExistence type="predicted"/>
<reference evidence="3" key="1">
    <citation type="submission" date="2021-11" db="EMBL/GenBank/DDBJ databases">
        <authorList>
            <person name="Herlambang A."/>
            <person name="Guo Y."/>
            <person name="Takashima Y."/>
            <person name="Nishizawa T."/>
        </authorList>
    </citation>
    <scope>NUCLEOTIDE SEQUENCE</scope>
    <source>
        <strain evidence="3">E1425</strain>
    </source>
</reference>